<organism evidence="3 4">
    <name type="scientific">Algoriphagus confluentis</name>
    <dbReference type="NCBI Taxonomy" id="1697556"/>
    <lineage>
        <taxon>Bacteria</taxon>
        <taxon>Pseudomonadati</taxon>
        <taxon>Bacteroidota</taxon>
        <taxon>Cytophagia</taxon>
        <taxon>Cytophagales</taxon>
        <taxon>Cyclobacteriaceae</taxon>
        <taxon>Algoriphagus</taxon>
    </lineage>
</organism>
<accession>A0ABQ6PIS5</accession>
<dbReference type="InterPro" id="IPR017946">
    <property type="entry name" value="PLC-like_Pdiesterase_TIM-brl"/>
</dbReference>
<comment type="caution">
    <text evidence="3">The sequence shown here is derived from an EMBL/GenBank/DDBJ whole genome shotgun (WGS) entry which is preliminary data.</text>
</comment>
<evidence type="ECO:0000313" key="4">
    <source>
        <dbReference type="Proteomes" id="UP001338309"/>
    </source>
</evidence>
<dbReference type="SMART" id="SM00098">
    <property type="entry name" value="alkPPc"/>
    <property type="match status" value="1"/>
</dbReference>
<sequence>MLRLSISALSFLDLRIGDLILAMKKILLPFFFLLTFTQAGLLAQQTFRLHSHNDYLQKVPFWEAFGAGAASIEVDVMLQEGSLVVAHEKESIQPERTLRSLYLDPIQRAVELGMIDEFGFHLLVDCKTEAYATLEQVIKEVSPYSPLLFSSQNPAGLRLIVSGNRPKPEDYDKYPEWIFFDYQSKNLSPDLPWEKIGMVSLSFRQFSVWNGKGRLVEKDRKGLEDFISLVHSFGKPVRFWGSPDSKTAWRAFQDLGVDFINTDQPKAAQEYLASLNQRVYATDSIYSVYNPSFASDGLDAPIRNIILLIGDGNGLAQISAALFANGGNLNLAQIKNMGLIKTQAADDFTTDSAAGATAFATGQKTNNRALGVGPDGERLRNLPEILAERGFSAGIITTDQITGATPAAFYAHHPERDDTDQIAAFLPKSALSLVIGGGKNTFSPLQSELVKEGFILVDQLEGLGEMGADRIAYFSSPGSNPSMEKGRGDFLTQSAVEALQFFGQKKTPFFLVIESAMIDSGGHSNSTSTIVTEMLDFDRLIGEMMRFADQNPGTLLLITADHETGGVSIPQGNVEKGEVELGFHSDDHTGILVPIFAYGPHSGLFRGIYENIHVAHKLIELAK</sequence>
<dbReference type="PANTHER" id="PTHR11596:SF5">
    <property type="entry name" value="ALKALINE PHOSPHATASE"/>
    <property type="match status" value="1"/>
</dbReference>
<dbReference type="Gene3D" id="3.40.720.10">
    <property type="entry name" value="Alkaline Phosphatase, subunit A"/>
    <property type="match status" value="1"/>
</dbReference>
<comment type="similarity">
    <text evidence="2">Belongs to the alkaline phosphatase family.</text>
</comment>
<dbReference type="EMBL" id="BTPD01000001">
    <property type="protein sequence ID" value="GMQ27844.1"/>
    <property type="molecule type" value="Genomic_DNA"/>
</dbReference>
<dbReference type="PANTHER" id="PTHR11596">
    <property type="entry name" value="ALKALINE PHOSPHATASE"/>
    <property type="match status" value="1"/>
</dbReference>
<evidence type="ECO:0000256" key="1">
    <source>
        <dbReference type="ARBA" id="ARBA00022553"/>
    </source>
</evidence>
<keyword evidence="4" id="KW-1185">Reference proteome</keyword>
<dbReference type="SUPFAM" id="SSF53649">
    <property type="entry name" value="Alkaline phosphatase-like"/>
    <property type="match status" value="1"/>
</dbReference>
<gene>
    <name evidence="3" type="ORF">Aconfl_04860</name>
</gene>
<dbReference type="Proteomes" id="UP001338309">
    <property type="component" value="Unassembled WGS sequence"/>
</dbReference>
<dbReference type="SUPFAM" id="SSF51695">
    <property type="entry name" value="PLC-like phosphodiesterases"/>
    <property type="match status" value="1"/>
</dbReference>
<proteinExistence type="inferred from homology"/>
<dbReference type="Pfam" id="PF00245">
    <property type="entry name" value="Alk_phosphatase"/>
    <property type="match status" value="2"/>
</dbReference>
<dbReference type="Pfam" id="PF13653">
    <property type="entry name" value="GDPD_2"/>
    <property type="match status" value="1"/>
</dbReference>
<keyword evidence="1" id="KW-0597">Phosphoprotein</keyword>
<dbReference type="InterPro" id="IPR001952">
    <property type="entry name" value="Alkaline_phosphatase"/>
</dbReference>
<evidence type="ECO:0000313" key="3">
    <source>
        <dbReference type="EMBL" id="GMQ27844.1"/>
    </source>
</evidence>
<dbReference type="CDD" id="cd16012">
    <property type="entry name" value="ALP"/>
    <property type="match status" value="1"/>
</dbReference>
<protein>
    <submittedName>
        <fullName evidence="3">Alkaline phosphatase</fullName>
    </submittedName>
</protein>
<reference evidence="3 4" key="1">
    <citation type="submission" date="2023-08" db="EMBL/GenBank/DDBJ databases">
        <title>Draft genome sequence of Algoriphagus confluentis.</title>
        <authorList>
            <person name="Takatani N."/>
            <person name="Hosokawa M."/>
            <person name="Sawabe T."/>
        </authorList>
    </citation>
    <scope>NUCLEOTIDE SEQUENCE [LARGE SCALE GENOMIC DNA]</scope>
    <source>
        <strain evidence="3 4">NBRC 111222</strain>
    </source>
</reference>
<dbReference type="Gene3D" id="3.20.20.190">
    <property type="entry name" value="Phosphatidylinositol (PI) phosphodiesterase"/>
    <property type="match status" value="1"/>
</dbReference>
<dbReference type="PRINTS" id="PR00113">
    <property type="entry name" value="ALKPHPHTASE"/>
</dbReference>
<dbReference type="CDD" id="cd08577">
    <property type="entry name" value="PI-PLCc_GDPD_SF_unchar3"/>
    <property type="match status" value="1"/>
</dbReference>
<evidence type="ECO:0000256" key="2">
    <source>
        <dbReference type="RuleBase" id="RU003946"/>
    </source>
</evidence>
<dbReference type="InterPro" id="IPR039559">
    <property type="entry name" value="AIM6_PI-PLC-like_dom"/>
</dbReference>
<dbReference type="InterPro" id="IPR017850">
    <property type="entry name" value="Alkaline_phosphatase_core_sf"/>
</dbReference>
<name>A0ABQ6PIS5_9BACT</name>